<sequence length="387" mass="44391">MSETKVYKKRPHRKAKTGCATCKRRKIKCDEEKPQCANCARYSSECVYPSHSDLKDTGSISASTTPPLARTPEYRNDEPRLQFHHVAHELPMRDLTLMHQWAISTCHGFGEFPGDSDPWQIDIPIQGQQYPFLMRGILAVAAAHLAKMTSDPAVRYTYVELAAYHHDLALPDYRSAIQNVTEQNITAVLAFSTLTTVHSLAAPRDITNHQFGSRIYEWMFLHKGVGDIPPHWLPWIDSGPLKGQLRRRRLQPIEPTFNPDDYRLVGLHALLMNLSVEEQHEGVHYEEALFWLRQAFVHTISPASVLGNKYAVLYWVEHLPQGFMDLLRLERPRALILLAHCCVLLKRAEAYWYMEGSAENILMEIKPFLGEEFLPWIEWPLQICGLG</sequence>
<dbReference type="SUPFAM" id="SSF57701">
    <property type="entry name" value="Zn2/Cys6 DNA-binding domain"/>
    <property type="match status" value="1"/>
</dbReference>
<dbReference type="PROSITE" id="PS50048">
    <property type="entry name" value="ZN2_CY6_FUNGAL_2"/>
    <property type="match status" value="1"/>
</dbReference>
<dbReference type="AlphaFoldDB" id="A0A6A5WTM0"/>
<name>A0A6A5WTM0_9PLEO</name>
<evidence type="ECO:0000256" key="2">
    <source>
        <dbReference type="SAM" id="MobiDB-lite"/>
    </source>
</evidence>
<dbReference type="OrthoDB" id="5386330at2759"/>
<feature type="domain" description="Zn(2)-C6 fungal-type" evidence="3">
    <location>
        <begin position="18"/>
        <end position="48"/>
    </location>
</feature>
<dbReference type="PANTHER" id="PTHR47784">
    <property type="entry name" value="STEROL UPTAKE CONTROL PROTEIN 2"/>
    <property type="match status" value="1"/>
</dbReference>
<dbReference type="CDD" id="cd00067">
    <property type="entry name" value="GAL4"/>
    <property type="match status" value="1"/>
</dbReference>
<dbReference type="EMBL" id="ML977567">
    <property type="protein sequence ID" value="KAF2004428.1"/>
    <property type="molecule type" value="Genomic_DNA"/>
</dbReference>
<organism evidence="4 5">
    <name type="scientific">Amniculicola lignicola CBS 123094</name>
    <dbReference type="NCBI Taxonomy" id="1392246"/>
    <lineage>
        <taxon>Eukaryota</taxon>
        <taxon>Fungi</taxon>
        <taxon>Dikarya</taxon>
        <taxon>Ascomycota</taxon>
        <taxon>Pezizomycotina</taxon>
        <taxon>Dothideomycetes</taxon>
        <taxon>Pleosporomycetidae</taxon>
        <taxon>Pleosporales</taxon>
        <taxon>Amniculicolaceae</taxon>
        <taxon>Amniculicola</taxon>
    </lineage>
</organism>
<accession>A0A6A5WTM0</accession>
<feature type="region of interest" description="Disordered" evidence="2">
    <location>
        <begin position="51"/>
        <end position="74"/>
    </location>
</feature>
<dbReference type="Gene3D" id="4.10.240.10">
    <property type="entry name" value="Zn(2)-C6 fungal-type DNA-binding domain"/>
    <property type="match status" value="1"/>
</dbReference>
<keyword evidence="1" id="KW-0539">Nucleus</keyword>
<dbReference type="PROSITE" id="PS00463">
    <property type="entry name" value="ZN2_CY6_FUNGAL_1"/>
    <property type="match status" value="1"/>
</dbReference>
<dbReference type="SMART" id="SM00066">
    <property type="entry name" value="GAL4"/>
    <property type="match status" value="1"/>
</dbReference>
<gene>
    <name evidence="4" type="ORF">P154DRAFT_43109</name>
</gene>
<dbReference type="GO" id="GO:0008270">
    <property type="term" value="F:zinc ion binding"/>
    <property type="evidence" value="ECO:0007669"/>
    <property type="project" value="InterPro"/>
</dbReference>
<dbReference type="InterPro" id="IPR036864">
    <property type="entry name" value="Zn2-C6_fun-type_DNA-bd_sf"/>
</dbReference>
<evidence type="ECO:0000313" key="5">
    <source>
        <dbReference type="Proteomes" id="UP000799779"/>
    </source>
</evidence>
<dbReference type="InterPro" id="IPR001138">
    <property type="entry name" value="Zn2Cys6_DnaBD"/>
</dbReference>
<reference evidence="4" key="1">
    <citation type="journal article" date="2020" name="Stud. Mycol.">
        <title>101 Dothideomycetes genomes: a test case for predicting lifestyles and emergence of pathogens.</title>
        <authorList>
            <person name="Haridas S."/>
            <person name="Albert R."/>
            <person name="Binder M."/>
            <person name="Bloem J."/>
            <person name="Labutti K."/>
            <person name="Salamov A."/>
            <person name="Andreopoulos B."/>
            <person name="Baker S."/>
            <person name="Barry K."/>
            <person name="Bills G."/>
            <person name="Bluhm B."/>
            <person name="Cannon C."/>
            <person name="Castanera R."/>
            <person name="Culley D."/>
            <person name="Daum C."/>
            <person name="Ezra D."/>
            <person name="Gonzalez J."/>
            <person name="Henrissat B."/>
            <person name="Kuo A."/>
            <person name="Liang C."/>
            <person name="Lipzen A."/>
            <person name="Lutzoni F."/>
            <person name="Magnuson J."/>
            <person name="Mondo S."/>
            <person name="Nolan M."/>
            <person name="Ohm R."/>
            <person name="Pangilinan J."/>
            <person name="Park H.-J."/>
            <person name="Ramirez L."/>
            <person name="Alfaro M."/>
            <person name="Sun H."/>
            <person name="Tritt A."/>
            <person name="Yoshinaga Y."/>
            <person name="Zwiers L.-H."/>
            <person name="Turgeon B."/>
            <person name="Goodwin S."/>
            <person name="Spatafora J."/>
            <person name="Crous P."/>
            <person name="Grigoriev I."/>
        </authorList>
    </citation>
    <scope>NUCLEOTIDE SEQUENCE</scope>
    <source>
        <strain evidence="4">CBS 123094</strain>
    </source>
</reference>
<evidence type="ECO:0000313" key="4">
    <source>
        <dbReference type="EMBL" id="KAF2004428.1"/>
    </source>
</evidence>
<dbReference type="Pfam" id="PF00172">
    <property type="entry name" value="Zn_clus"/>
    <property type="match status" value="1"/>
</dbReference>
<dbReference type="Proteomes" id="UP000799779">
    <property type="component" value="Unassembled WGS sequence"/>
</dbReference>
<dbReference type="PANTHER" id="PTHR47784:SF5">
    <property type="entry name" value="STEROL UPTAKE CONTROL PROTEIN 2"/>
    <property type="match status" value="1"/>
</dbReference>
<evidence type="ECO:0000256" key="1">
    <source>
        <dbReference type="ARBA" id="ARBA00023242"/>
    </source>
</evidence>
<protein>
    <recommendedName>
        <fullName evidence="3">Zn(2)-C6 fungal-type domain-containing protein</fullName>
    </recommendedName>
</protein>
<dbReference type="GO" id="GO:0001228">
    <property type="term" value="F:DNA-binding transcription activator activity, RNA polymerase II-specific"/>
    <property type="evidence" value="ECO:0007669"/>
    <property type="project" value="TreeGrafter"/>
</dbReference>
<proteinExistence type="predicted"/>
<evidence type="ECO:0000259" key="3">
    <source>
        <dbReference type="PROSITE" id="PS50048"/>
    </source>
</evidence>
<dbReference type="InterPro" id="IPR053157">
    <property type="entry name" value="Sterol_Uptake_Regulator"/>
</dbReference>
<keyword evidence="5" id="KW-1185">Reference proteome</keyword>